<dbReference type="GO" id="GO:0006357">
    <property type="term" value="P:regulation of transcription by RNA polymerase II"/>
    <property type="evidence" value="ECO:0007669"/>
    <property type="project" value="TreeGrafter"/>
</dbReference>
<feature type="region of interest" description="Disordered" evidence="2">
    <location>
        <begin position="1"/>
        <end position="100"/>
    </location>
</feature>
<proteinExistence type="predicted"/>
<reference evidence="4" key="1">
    <citation type="submission" date="2017-07" db="EMBL/GenBank/DDBJ databases">
        <authorList>
            <person name="Mikheyev A."/>
            <person name="Grau M."/>
        </authorList>
    </citation>
    <scope>NUCLEOTIDE SEQUENCE</scope>
    <source>
        <tissue evidence="4">Venom_gland</tissue>
    </source>
</reference>
<organism evidence="4">
    <name type="scientific">Micrurus spixii</name>
    <name type="common">Amazon coral snake</name>
    <dbReference type="NCBI Taxonomy" id="129469"/>
    <lineage>
        <taxon>Eukaryota</taxon>
        <taxon>Metazoa</taxon>
        <taxon>Chordata</taxon>
        <taxon>Craniata</taxon>
        <taxon>Vertebrata</taxon>
        <taxon>Euteleostomi</taxon>
        <taxon>Lepidosauria</taxon>
        <taxon>Squamata</taxon>
        <taxon>Bifurcata</taxon>
        <taxon>Unidentata</taxon>
        <taxon>Episquamata</taxon>
        <taxon>Toxicofera</taxon>
        <taxon>Serpentes</taxon>
        <taxon>Colubroidea</taxon>
        <taxon>Elapidae</taxon>
        <taxon>Elapinae</taxon>
        <taxon>Micrurus</taxon>
    </lineage>
</organism>
<feature type="region of interest" description="Disordered" evidence="2">
    <location>
        <begin position="143"/>
        <end position="183"/>
    </location>
</feature>
<dbReference type="GO" id="GO:0005667">
    <property type="term" value="C:transcription regulator complex"/>
    <property type="evidence" value="ECO:0007669"/>
    <property type="project" value="TreeGrafter"/>
</dbReference>
<dbReference type="PROSITE" id="PS50157">
    <property type="entry name" value="ZINC_FINGER_C2H2_2"/>
    <property type="match status" value="1"/>
</dbReference>
<evidence type="ECO:0000256" key="2">
    <source>
        <dbReference type="SAM" id="MobiDB-lite"/>
    </source>
</evidence>
<feature type="compositionally biased region" description="Polar residues" evidence="2">
    <location>
        <begin position="16"/>
        <end position="26"/>
    </location>
</feature>
<sequence>MPIKEEVVEGDELYGKSSNFAPSKSTPLRDVEEQAGNLHMEKHLESGVPGRTEVRGRTSRRTKEAPIKYRKTSPPVQKRRRKPKPKQETANKTQNQEEEFPCKKCGRIFYKVKSRSAHMKSHAEQEKKAAALKLREKEAAEAAAAAAAAAAQAHSRAQREESSNSGSSHGSTSGSSSDEEGDV</sequence>
<accession>A0A2D4LA21</accession>
<keyword evidence="1" id="KW-0479">Metal-binding</keyword>
<dbReference type="AlphaFoldDB" id="A0A2D4LA21"/>
<dbReference type="GO" id="GO:0000118">
    <property type="term" value="C:histone deacetylase complex"/>
    <property type="evidence" value="ECO:0007669"/>
    <property type="project" value="TreeGrafter"/>
</dbReference>
<dbReference type="EMBL" id="IACM01008533">
    <property type="protein sequence ID" value="LAB17844.1"/>
    <property type="molecule type" value="Transcribed_RNA"/>
</dbReference>
<keyword evidence="1" id="KW-0863">Zinc-finger</keyword>
<dbReference type="PANTHER" id="PTHR16089:SF24">
    <property type="entry name" value="MITOTIC DEACETYLASE-ASSOCIATED SANT DOMAIN PROTEIN"/>
    <property type="match status" value="1"/>
</dbReference>
<evidence type="ECO:0000313" key="4">
    <source>
        <dbReference type="EMBL" id="LAB17844.1"/>
    </source>
</evidence>
<feature type="compositionally biased region" description="Basic and acidic residues" evidence="2">
    <location>
        <begin position="52"/>
        <end position="67"/>
    </location>
</feature>
<dbReference type="PANTHER" id="PTHR16089">
    <property type="entry name" value="REST COREPRESSOR COREST PROTEIN-RELATED"/>
    <property type="match status" value="1"/>
</dbReference>
<reference evidence="4" key="2">
    <citation type="submission" date="2017-11" db="EMBL/GenBank/DDBJ databases">
        <title>Coralsnake Venomics: Analyses of Venom Gland Transcriptomes and Proteomes of Six Brazilian Taxa.</title>
        <authorList>
            <person name="Aird S.D."/>
            <person name="Jorge da Silva N."/>
            <person name="Qiu L."/>
            <person name="Villar-Briones A."/>
            <person name="Aparecida-Saddi V."/>
            <person name="Campos-Telles M.P."/>
            <person name="Grau M."/>
            <person name="Mikheyev A.S."/>
        </authorList>
    </citation>
    <scope>NUCLEOTIDE SEQUENCE</scope>
    <source>
        <tissue evidence="4">Venom_gland</tissue>
    </source>
</reference>
<keyword evidence="1" id="KW-0862">Zinc</keyword>
<evidence type="ECO:0000256" key="1">
    <source>
        <dbReference type="PROSITE-ProRule" id="PRU00042"/>
    </source>
</evidence>
<name>A0A2D4LA21_9SAUR</name>
<dbReference type="InterPro" id="IPR013087">
    <property type="entry name" value="Znf_C2H2_type"/>
</dbReference>
<dbReference type="InterPro" id="IPR051066">
    <property type="entry name" value="Trans_reg/Corepressor"/>
</dbReference>
<dbReference type="GO" id="GO:0003714">
    <property type="term" value="F:transcription corepressor activity"/>
    <property type="evidence" value="ECO:0007669"/>
    <property type="project" value="TreeGrafter"/>
</dbReference>
<evidence type="ECO:0000259" key="3">
    <source>
        <dbReference type="PROSITE" id="PS50157"/>
    </source>
</evidence>
<dbReference type="GO" id="GO:0008270">
    <property type="term" value="F:zinc ion binding"/>
    <property type="evidence" value="ECO:0007669"/>
    <property type="project" value="UniProtKB-KW"/>
</dbReference>
<feature type="compositionally biased region" description="Low complexity" evidence="2">
    <location>
        <begin position="163"/>
        <end position="176"/>
    </location>
</feature>
<dbReference type="PROSITE" id="PS00028">
    <property type="entry name" value="ZINC_FINGER_C2H2_1"/>
    <property type="match status" value="1"/>
</dbReference>
<protein>
    <recommendedName>
        <fullName evidence="3">C2H2-type domain-containing protein</fullName>
    </recommendedName>
</protein>
<feature type="compositionally biased region" description="Low complexity" evidence="2">
    <location>
        <begin position="143"/>
        <end position="155"/>
    </location>
</feature>
<feature type="domain" description="C2H2-type" evidence="3">
    <location>
        <begin position="100"/>
        <end position="127"/>
    </location>
</feature>